<dbReference type="VEuPathDB" id="FungiDB:Z517_01783"/>
<dbReference type="Proteomes" id="UP000053029">
    <property type="component" value="Unassembled WGS sequence"/>
</dbReference>
<sequence>MSSSDMRRRTTGDSSNHGRSLGRRLTESFSVQAKKKDAEYKVYRERYGVYNGMTWEKLKGYLERRFPQSEFPGLKFNEERVGDKWVFDVPEPLNDVDKKELQRLRDGATDANTNLHAPATSRAEKRESVSPERK</sequence>
<dbReference type="RefSeq" id="XP_013290195.1">
    <property type="nucleotide sequence ID" value="XM_013434741.1"/>
</dbReference>
<feature type="compositionally biased region" description="Basic and acidic residues" evidence="1">
    <location>
        <begin position="1"/>
        <end position="11"/>
    </location>
</feature>
<gene>
    <name evidence="2" type="ORF">Z517_01783</name>
</gene>
<organism evidence="2 3">
    <name type="scientific">Fonsecaea pedrosoi CBS 271.37</name>
    <dbReference type="NCBI Taxonomy" id="1442368"/>
    <lineage>
        <taxon>Eukaryota</taxon>
        <taxon>Fungi</taxon>
        <taxon>Dikarya</taxon>
        <taxon>Ascomycota</taxon>
        <taxon>Pezizomycotina</taxon>
        <taxon>Eurotiomycetes</taxon>
        <taxon>Chaetothyriomycetidae</taxon>
        <taxon>Chaetothyriales</taxon>
        <taxon>Herpotrichiellaceae</taxon>
        <taxon>Fonsecaea</taxon>
    </lineage>
</organism>
<dbReference type="OrthoDB" id="4142364at2759"/>
<feature type="compositionally biased region" description="Basic and acidic residues" evidence="1">
    <location>
        <begin position="97"/>
        <end position="108"/>
    </location>
</feature>
<dbReference type="EMBL" id="KN846969">
    <property type="protein sequence ID" value="KIW86387.1"/>
    <property type="molecule type" value="Genomic_DNA"/>
</dbReference>
<evidence type="ECO:0000313" key="2">
    <source>
        <dbReference type="EMBL" id="KIW86387.1"/>
    </source>
</evidence>
<proteinExistence type="predicted"/>
<evidence type="ECO:0000313" key="3">
    <source>
        <dbReference type="Proteomes" id="UP000053029"/>
    </source>
</evidence>
<protein>
    <submittedName>
        <fullName evidence="2">Uncharacterized protein</fullName>
    </submittedName>
</protein>
<name>A0A0D2FI92_9EURO</name>
<dbReference type="GeneID" id="25301273"/>
<evidence type="ECO:0000256" key="1">
    <source>
        <dbReference type="SAM" id="MobiDB-lite"/>
    </source>
</evidence>
<dbReference type="AlphaFoldDB" id="A0A0D2FI92"/>
<feature type="compositionally biased region" description="Basic and acidic residues" evidence="1">
    <location>
        <begin position="122"/>
        <end position="134"/>
    </location>
</feature>
<accession>A0A0D2FI92</accession>
<feature type="region of interest" description="Disordered" evidence="1">
    <location>
        <begin position="97"/>
        <end position="134"/>
    </location>
</feature>
<reference evidence="2 3" key="1">
    <citation type="submission" date="2015-01" db="EMBL/GenBank/DDBJ databases">
        <title>The Genome Sequence of Fonsecaea pedrosoi CBS 271.37.</title>
        <authorList>
            <consortium name="The Broad Institute Genomics Platform"/>
            <person name="Cuomo C."/>
            <person name="de Hoog S."/>
            <person name="Gorbushina A."/>
            <person name="Stielow B."/>
            <person name="Teixiera M."/>
            <person name="Abouelleil A."/>
            <person name="Chapman S.B."/>
            <person name="Priest M."/>
            <person name="Young S.K."/>
            <person name="Wortman J."/>
            <person name="Nusbaum C."/>
            <person name="Birren B."/>
        </authorList>
    </citation>
    <scope>NUCLEOTIDE SEQUENCE [LARGE SCALE GENOMIC DNA]</scope>
    <source>
        <strain evidence="2 3">CBS 271.37</strain>
    </source>
</reference>
<feature type="region of interest" description="Disordered" evidence="1">
    <location>
        <begin position="1"/>
        <end position="28"/>
    </location>
</feature>
<keyword evidence="3" id="KW-1185">Reference proteome</keyword>
<dbReference type="HOGENOM" id="CLU_156684_0_0_1"/>